<dbReference type="PATRIC" id="fig|320778.3.peg.1070"/>
<evidence type="ECO:0000256" key="2">
    <source>
        <dbReference type="ARBA" id="ARBA00001946"/>
    </source>
</evidence>
<dbReference type="InterPro" id="IPR045121">
    <property type="entry name" value="CoAse"/>
</dbReference>
<keyword evidence="9" id="KW-1185">Reference proteome</keyword>
<comment type="cofactor">
    <cofactor evidence="2">
        <name>Mg(2+)</name>
        <dbReference type="ChEBI" id="CHEBI:18420"/>
    </cofactor>
</comment>
<evidence type="ECO:0000256" key="4">
    <source>
        <dbReference type="ARBA" id="ARBA00022801"/>
    </source>
</evidence>
<dbReference type="GO" id="GO:0010945">
    <property type="term" value="F:coenzyme A diphosphatase activity"/>
    <property type="evidence" value="ECO:0007669"/>
    <property type="project" value="InterPro"/>
</dbReference>
<dbReference type="PROSITE" id="PS51462">
    <property type="entry name" value="NUDIX"/>
    <property type="match status" value="1"/>
</dbReference>
<keyword evidence="6" id="KW-0464">Manganese</keyword>
<evidence type="ECO:0000313" key="8">
    <source>
        <dbReference type="EMBL" id="KLV10917.1"/>
    </source>
</evidence>
<evidence type="ECO:0000256" key="6">
    <source>
        <dbReference type="ARBA" id="ARBA00023211"/>
    </source>
</evidence>
<keyword evidence="3" id="KW-0479">Metal-binding</keyword>
<reference evidence="8 9" key="1">
    <citation type="submission" date="2015-05" db="EMBL/GenBank/DDBJ databases">
        <title>Photobacterium galathea sp. nov.</title>
        <authorList>
            <person name="Machado H."/>
            <person name="Gram L."/>
        </authorList>
    </citation>
    <scope>NUCLEOTIDE SEQUENCE [LARGE SCALE GENOMIC DNA]</scope>
    <source>
        <strain evidence="8 9">DSM 22954</strain>
    </source>
</reference>
<keyword evidence="5" id="KW-0460">Magnesium</keyword>
<organism evidence="8 9">
    <name type="scientific">Photobacterium ganghwense</name>
    <dbReference type="NCBI Taxonomy" id="320778"/>
    <lineage>
        <taxon>Bacteria</taxon>
        <taxon>Pseudomonadati</taxon>
        <taxon>Pseudomonadota</taxon>
        <taxon>Gammaproteobacteria</taxon>
        <taxon>Vibrionales</taxon>
        <taxon>Vibrionaceae</taxon>
        <taxon>Photobacterium</taxon>
    </lineage>
</organism>
<dbReference type="NCBIfam" id="NF007980">
    <property type="entry name" value="PRK10707.1"/>
    <property type="match status" value="1"/>
</dbReference>
<evidence type="ECO:0000259" key="7">
    <source>
        <dbReference type="PROSITE" id="PS51462"/>
    </source>
</evidence>
<protein>
    <submittedName>
        <fullName evidence="8">DNA mismatch repair protein MutT</fullName>
    </submittedName>
</protein>
<name>A0A0J1K9B2_9GAMM</name>
<dbReference type="STRING" id="320778.ABT57_04955"/>
<comment type="caution">
    <text evidence="8">The sequence shown here is derived from an EMBL/GenBank/DDBJ whole genome shotgun (WGS) entry which is preliminary data.</text>
</comment>
<dbReference type="CDD" id="cd03426">
    <property type="entry name" value="NUDIX_CoAse_Nudt7"/>
    <property type="match status" value="1"/>
</dbReference>
<dbReference type="PANTHER" id="PTHR12992">
    <property type="entry name" value="NUDIX HYDROLASE"/>
    <property type="match status" value="1"/>
</dbReference>
<dbReference type="Gene3D" id="3.90.79.10">
    <property type="entry name" value="Nucleoside Triphosphate Pyrophosphohydrolase"/>
    <property type="match status" value="1"/>
</dbReference>
<dbReference type="Proteomes" id="UP000035909">
    <property type="component" value="Unassembled WGS sequence"/>
</dbReference>
<comment type="cofactor">
    <cofactor evidence="1">
        <name>Mn(2+)</name>
        <dbReference type="ChEBI" id="CHEBI:29035"/>
    </cofactor>
</comment>
<dbReference type="InterPro" id="IPR000086">
    <property type="entry name" value="NUDIX_hydrolase_dom"/>
</dbReference>
<dbReference type="PANTHER" id="PTHR12992:SF11">
    <property type="entry name" value="MITOCHONDRIAL COENZYME A DIPHOSPHATASE NUDT8"/>
    <property type="match status" value="1"/>
</dbReference>
<dbReference type="Pfam" id="PF00293">
    <property type="entry name" value="NUDIX"/>
    <property type="match status" value="1"/>
</dbReference>
<keyword evidence="4" id="KW-0378">Hydrolase</keyword>
<feature type="domain" description="Nudix hydrolase" evidence="7">
    <location>
        <begin position="26"/>
        <end position="158"/>
    </location>
</feature>
<accession>A0A0J1K9B2</accession>
<dbReference type="EMBL" id="LDOU01000005">
    <property type="protein sequence ID" value="KLV10917.1"/>
    <property type="molecule type" value="Genomic_DNA"/>
</dbReference>
<evidence type="ECO:0000313" key="9">
    <source>
        <dbReference type="Proteomes" id="UP000035909"/>
    </source>
</evidence>
<dbReference type="GO" id="GO:0046872">
    <property type="term" value="F:metal ion binding"/>
    <property type="evidence" value="ECO:0007669"/>
    <property type="project" value="UniProtKB-KW"/>
</dbReference>
<gene>
    <name evidence="8" type="ORF">ABT57_04955</name>
</gene>
<dbReference type="SUPFAM" id="SSF55811">
    <property type="entry name" value="Nudix"/>
    <property type="match status" value="1"/>
</dbReference>
<sequence length="188" mass="21313">MLAPPAHYDSTHSVRVRSHLKPSLRLKQAAVLIPLVPRPEGFNVVFTSRAKHLKHHPGQVSFPGGRKEPQDVDLIDTAIRETYEETGILCTRDNIIGHLPALPTISGYMVTPYLGLVSPHYRPELDFNEVEELFEAPLDYVLNPMNMRTQKVSIQGKGHNIYSVPYQKYAIWGATAQMLKVLSKQLWY</sequence>
<dbReference type="AlphaFoldDB" id="A0A0J1K9B2"/>
<proteinExistence type="predicted"/>
<evidence type="ECO:0000256" key="3">
    <source>
        <dbReference type="ARBA" id="ARBA00022723"/>
    </source>
</evidence>
<evidence type="ECO:0000256" key="1">
    <source>
        <dbReference type="ARBA" id="ARBA00001936"/>
    </source>
</evidence>
<dbReference type="InterPro" id="IPR015797">
    <property type="entry name" value="NUDIX_hydrolase-like_dom_sf"/>
</dbReference>
<evidence type="ECO:0000256" key="5">
    <source>
        <dbReference type="ARBA" id="ARBA00022842"/>
    </source>
</evidence>